<reference evidence="6" key="1">
    <citation type="submission" date="2021-08" db="EMBL/GenBank/DDBJ databases">
        <title>WGS assembly of Ceratopteris richardii.</title>
        <authorList>
            <person name="Marchant D.B."/>
            <person name="Chen G."/>
            <person name="Jenkins J."/>
            <person name="Shu S."/>
            <person name="Leebens-Mack J."/>
            <person name="Grimwood J."/>
            <person name="Schmutz J."/>
            <person name="Soltis P."/>
            <person name="Soltis D."/>
            <person name="Chen Z.-H."/>
        </authorList>
    </citation>
    <scope>NUCLEOTIDE SEQUENCE</scope>
    <source>
        <strain evidence="6">Whitten #5841</strain>
        <tissue evidence="6">Leaf</tissue>
    </source>
</reference>
<dbReference type="OrthoDB" id="1659429at2759"/>
<evidence type="ECO:0000256" key="5">
    <source>
        <dbReference type="PIRNR" id="PIRNR016020"/>
    </source>
</evidence>
<dbReference type="GO" id="GO:0005737">
    <property type="term" value="C:cytoplasm"/>
    <property type="evidence" value="ECO:0007669"/>
    <property type="project" value="TreeGrafter"/>
</dbReference>
<dbReference type="InterPro" id="IPR011013">
    <property type="entry name" value="Gal_mutarotase_sf_dom"/>
</dbReference>
<evidence type="ECO:0000256" key="2">
    <source>
        <dbReference type="ARBA" id="ARBA00005866"/>
    </source>
</evidence>
<dbReference type="SUPFAM" id="SSF74650">
    <property type="entry name" value="Galactose mutarotase-like"/>
    <property type="match status" value="1"/>
</dbReference>
<dbReference type="AlphaFoldDB" id="A0A8T2V4D7"/>
<dbReference type="OMA" id="ARIRFWS"/>
<evidence type="ECO:0000256" key="1">
    <source>
        <dbReference type="ARBA" id="ARBA00001096"/>
    </source>
</evidence>
<comment type="caution">
    <text evidence="6">The sequence shown here is derived from an EMBL/GenBank/DDBJ whole genome shotgun (WGS) entry which is preliminary data.</text>
</comment>
<dbReference type="CDD" id="cd09020">
    <property type="entry name" value="D-hex-6-P-epi_like"/>
    <property type="match status" value="1"/>
</dbReference>
<gene>
    <name evidence="6" type="ORF">KP509_03G060300</name>
</gene>
<dbReference type="GO" id="GO:0005975">
    <property type="term" value="P:carbohydrate metabolic process"/>
    <property type="evidence" value="ECO:0007669"/>
    <property type="project" value="InterPro"/>
</dbReference>
<evidence type="ECO:0000256" key="4">
    <source>
        <dbReference type="ARBA" id="ARBA00023235"/>
    </source>
</evidence>
<organism evidence="6 7">
    <name type="scientific">Ceratopteris richardii</name>
    <name type="common">Triangle waterfern</name>
    <dbReference type="NCBI Taxonomy" id="49495"/>
    <lineage>
        <taxon>Eukaryota</taxon>
        <taxon>Viridiplantae</taxon>
        <taxon>Streptophyta</taxon>
        <taxon>Embryophyta</taxon>
        <taxon>Tracheophyta</taxon>
        <taxon>Polypodiopsida</taxon>
        <taxon>Polypodiidae</taxon>
        <taxon>Polypodiales</taxon>
        <taxon>Pteridineae</taxon>
        <taxon>Pteridaceae</taxon>
        <taxon>Parkerioideae</taxon>
        <taxon>Ceratopteris</taxon>
    </lineage>
</organism>
<keyword evidence="4 5" id="KW-0413">Isomerase</keyword>
<dbReference type="Gene3D" id="2.70.98.10">
    <property type="match status" value="1"/>
</dbReference>
<dbReference type="PANTHER" id="PTHR11122:SF13">
    <property type="entry name" value="GLUCOSE-6-PHOSPHATE 1-EPIMERASE"/>
    <property type="match status" value="1"/>
</dbReference>
<dbReference type="Pfam" id="PF01263">
    <property type="entry name" value="Aldose_epim"/>
    <property type="match status" value="1"/>
</dbReference>
<evidence type="ECO:0000313" key="7">
    <source>
        <dbReference type="Proteomes" id="UP000825935"/>
    </source>
</evidence>
<dbReference type="InterPro" id="IPR008183">
    <property type="entry name" value="Aldose_1/G6P_1-epimerase"/>
</dbReference>
<dbReference type="InterPro" id="IPR025532">
    <property type="entry name" value="G6P_1-epimerase"/>
</dbReference>
<sequence length="321" mass="36015">MAAEYIGRCQEEKLRKMPVDLVKDAFGCDIIILREPNGASAVVHLHGGQVTSWKNAQGDELLFLSSKATHKPSKRMRGGIPICFPHVRNLGSLEQQSLVRCHNWTIDPNPPPPPTNGIKAYLDLLSRPTAADMNIWAHNFELRLRVSLGMANLTLTTRVKNIEKVKALSFNFAICTYISVSDISEVRIEGLETTDYLDNLKCKERFTEQGNAITFDGELDRVYLGTPTKIAIIDHEKKRTFELRKDGLPDAVVWNPWDKKSKTIADLGDDDYMRMLCIESAAVEKSIVLKPGQEWKGRQEITAVLSSYCSGQFDRHVASDG</sequence>
<comment type="catalytic activity">
    <reaction evidence="1">
        <text>alpha-D-glucose 6-phosphate = beta-D-glucose 6-phosphate</text>
        <dbReference type="Rhea" id="RHEA:16249"/>
        <dbReference type="ChEBI" id="CHEBI:58225"/>
        <dbReference type="ChEBI" id="CHEBI:58247"/>
        <dbReference type="EC" id="5.1.3.15"/>
    </reaction>
</comment>
<dbReference type="PIRSF" id="PIRSF016020">
    <property type="entry name" value="PHexose_mutarotase"/>
    <property type="match status" value="1"/>
</dbReference>
<dbReference type="GO" id="GO:0047938">
    <property type="term" value="F:glucose-6-phosphate 1-epimerase activity"/>
    <property type="evidence" value="ECO:0007669"/>
    <property type="project" value="UniProtKB-UniRule"/>
</dbReference>
<proteinExistence type="inferred from homology"/>
<dbReference type="PANTHER" id="PTHR11122">
    <property type="entry name" value="APOSPORY-ASSOCIATED PROTEIN C-RELATED"/>
    <property type="match status" value="1"/>
</dbReference>
<dbReference type="GO" id="GO:0030246">
    <property type="term" value="F:carbohydrate binding"/>
    <property type="evidence" value="ECO:0007669"/>
    <property type="project" value="UniProtKB-UniRule"/>
</dbReference>
<dbReference type="InterPro" id="IPR014718">
    <property type="entry name" value="GH-type_carb-bd"/>
</dbReference>
<accession>A0A8T2V4D7</accession>
<comment type="similarity">
    <text evidence="2 5">Belongs to the glucose-6-phosphate 1-epimerase family.</text>
</comment>
<keyword evidence="7" id="KW-1185">Reference proteome</keyword>
<name>A0A8T2V4D7_CERRI</name>
<dbReference type="Proteomes" id="UP000825935">
    <property type="component" value="Chromosome 3"/>
</dbReference>
<evidence type="ECO:0000313" key="6">
    <source>
        <dbReference type="EMBL" id="KAH7441878.1"/>
    </source>
</evidence>
<evidence type="ECO:0000256" key="3">
    <source>
        <dbReference type="ARBA" id="ARBA00012083"/>
    </source>
</evidence>
<protein>
    <recommendedName>
        <fullName evidence="3 5">glucose-6-phosphate 1-epimerase</fullName>
        <ecNumber evidence="3 5">5.1.3.15</ecNumber>
    </recommendedName>
</protein>
<dbReference type="EMBL" id="CM035408">
    <property type="protein sequence ID" value="KAH7441878.1"/>
    <property type="molecule type" value="Genomic_DNA"/>
</dbReference>
<dbReference type="EC" id="5.1.3.15" evidence="3 5"/>